<dbReference type="OrthoDB" id="19988at2759"/>
<dbReference type="Pfam" id="PF22913">
    <property type="entry name" value="NBAS_11th"/>
    <property type="match status" value="1"/>
</dbReference>
<dbReference type="InterPro" id="IPR054751">
    <property type="entry name" value="NBAS_C"/>
</dbReference>
<evidence type="ECO:0000313" key="3">
    <source>
        <dbReference type="Proteomes" id="UP000824540"/>
    </source>
</evidence>
<protein>
    <recommendedName>
        <fullName evidence="1">NBAS subunit of NRZ tethering complex C-terminal domain-containing protein</fullName>
    </recommendedName>
</protein>
<evidence type="ECO:0000259" key="1">
    <source>
        <dbReference type="Pfam" id="PF22913"/>
    </source>
</evidence>
<comment type="caution">
    <text evidence="2">The sequence shown here is derived from an EMBL/GenBank/DDBJ whole genome shotgun (WGS) entry which is preliminary data.</text>
</comment>
<organism evidence="2 3">
    <name type="scientific">Albula glossodonta</name>
    <name type="common">roundjaw bonefish</name>
    <dbReference type="NCBI Taxonomy" id="121402"/>
    <lineage>
        <taxon>Eukaryota</taxon>
        <taxon>Metazoa</taxon>
        <taxon>Chordata</taxon>
        <taxon>Craniata</taxon>
        <taxon>Vertebrata</taxon>
        <taxon>Euteleostomi</taxon>
        <taxon>Actinopterygii</taxon>
        <taxon>Neopterygii</taxon>
        <taxon>Teleostei</taxon>
        <taxon>Albuliformes</taxon>
        <taxon>Albulidae</taxon>
        <taxon>Albula</taxon>
    </lineage>
</organism>
<proteinExistence type="predicted"/>
<keyword evidence="3" id="KW-1185">Reference proteome</keyword>
<dbReference type="Proteomes" id="UP000824540">
    <property type="component" value="Unassembled WGS sequence"/>
</dbReference>
<accession>A0A8T2P5N6</accession>
<sequence>MASERGLLRQSNDLRQGSALSSDDLLAWLRPFCGNASLPVKPRIEVLQILEQAFHLTDQDSRLLVFFRSQAVLKSCWPDKQNCYSSFIESNAACLTAETLPARFTAQKNQVLPHTVFHKLSSCRQQSEEDTACSFVQVDCVLPADQ</sequence>
<evidence type="ECO:0000313" key="2">
    <source>
        <dbReference type="EMBL" id="KAG9347599.1"/>
    </source>
</evidence>
<name>A0A8T2P5N6_9TELE</name>
<dbReference type="AlphaFoldDB" id="A0A8T2P5N6"/>
<gene>
    <name evidence="2" type="ORF">JZ751_005169</name>
</gene>
<dbReference type="GO" id="GO:0000149">
    <property type="term" value="F:SNARE binding"/>
    <property type="evidence" value="ECO:0007669"/>
    <property type="project" value="TreeGrafter"/>
</dbReference>
<reference evidence="2" key="1">
    <citation type="thesis" date="2021" institute="BYU ScholarsArchive" country="Provo, UT, USA">
        <title>Applications of and Algorithms for Genome Assembly and Genomic Analyses with an Emphasis on Marine Teleosts.</title>
        <authorList>
            <person name="Pickett B.D."/>
        </authorList>
    </citation>
    <scope>NUCLEOTIDE SEQUENCE</scope>
    <source>
        <strain evidence="2">HI-2016</strain>
    </source>
</reference>
<dbReference type="GO" id="GO:0070939">
    <property type="term" value="C:Dsl1/NZR complex"/>
    <property type="evidence" value="ECO:0007669"/>
    <property type="project" value="TreeGrafter"/>
</dbReference>
<dbReference type="PANTHER" id="PTHR15922">
    <property type="entry name" value="NEUROBLASTOMA-AMPLIFIED SEQUENCE"/>
    <property type="match status" value="1"/>
</dbReference>
<dbReference type="PANTHER" id="PTHR15922:SF2">
    <property type="entry name" value="NBAS SUBUNIT OF NRZ TETHERING COMPLEX"/>
    <property type="match status" value="1"/>
</dbReference>
<dbReference type="EMBL" id="JAFBMS010000013">
    <property type="protein sequence ID" value="KAG9347599.1"/>
    <property type="molecule type" value="Genomic_DNA"/>
</dbReference>
<dbReference type="GO" id="GO:0006890">
    <property type="term" value="P:retrograde vesicle-mediated transport, Golgi to endoplasmic reticulum"/>
    <property type="evidence" value="ECO:0007669"/>
    <property type="project" value="TreeGrafter"/>
</dbReference>
<feature type="domain" description="NBAS subunit of NRZ tethering complex C-terminal" evidence="1">
    <location>
        <begin position="15"/>
        <end position="57"/>
    </location>
</feature>